<dbReference type="InterPro" id="IPR009937">
    <property type="entry name" value="Phage_holin_3_6"/>
</dbReference>
<dbReference type="Proteomes" id="UP000582231">
    <property type="component" value="Unassembled WGS sequence"/>
</dbReference>
<evidence type="ECO:0000256" key="1">
    <source>
        <dbReference type="SAM" id="MobiDB-lite"/>
    </source>
</evidence>
<keyword evidence="4" id="KW-1185">Reference proteome</keyword>
<evidence type="ECO:0008006" key="5">
    <source>
        <dbReference type="Google" id="ProtNLM"/>
    </source>
</evidence>
<proteinExistence type="predicted"/>
<evidence type="ECO:0000313" key="4">
    <source>
        <dbReference type="Proteomes" id="UP000582231"/>
    </source>
</evidence>
<feature type="transmembrane region" description="Helical" evidence="2">
    <location>
        <begin position="95"/>
        <end position="116"/>
    </location>
</feature>
<reference evidence="3 4" key="1">
    <citation type="submission" date="2020-07" db="EMBL/GenBank/DDBJ databases">
        <title>Sequencing the genomes of 1000 actinobacteria strains.</title>
        <authorList>
            <person name="Klenk H.-P."/>
        </authorList>
    </citation>
    <scope>NUCLEOTIDE SEQUENCE [LARGE SCALE GENOMIC DNA]</scope>
    <source>
        <strain evidence="3 4">DSM 19082</strain>
    </source>
</reference>
<dbReference type="EMBL" id="JACCBF010000001">
    <property type="protein sequence ID" value="NYD33815.1"/>
    <property type="molecule type" value="Genomic_DNA"/>
</dbReference>
<keyword evidence="2" id="KW-0472">Membrane</keyword>
<dbReference type="Pfam" id="PF07332">
    <property type="entry name" value="Phage_holin_3_6"/>
    <property type="match status" value="1"/>
</dbReference>
<comment type="caution">
    <text evidence="3">The sequence shown here is derived from an EMBL/GenBank/DDBJ whole genome shotgun (WGS) entry which is preliminary data.</text>
</comment>
<feature type="transmembrane region" description="Helical" evidence="2">
    <location>
        <begin position="60"/>
        <end position="89"/>
    </location>
</feature>
<feature type="region of interest" description="Disordered" evidence="1">
    <location>
        <begin position="1"/>
        <end position="22"/>
    </location>
</feature>
<protein>
    <recommendedName>
        <fullName evidence="5">Phage holin family protein</fullName>
    </recommendedName>
</protein>
<gene>
    <name evidence="3" type="ORF">BJ958_005361</name>
</gene>
<name>A0A852RSF3_9ACTN</name>
<evidence type="ECO:0000313" key="3">
    <source>
        <dbReference type="EMBL" id="NYD33815.1"/>
    </source>
</evidence>
<sequence>MSAQPATHRPTHVAPPPSCDEAASLSTGQLVARVSEDLRELVRDEVRLARAEMAGKAKRAGVGAGMLGGAGLLALYGVGVLLAAAVLGLAVALPAWLAGLVVGVVVLAVAGVLAIVGRNRITEATPPVPERTLTSVRKDVAAVRHTR</sequence>
<organism evidence="3 4">
    <name type="scientific">Nocardioides kongjuensis</name>
    <dbReference type="NCBI Taxonomy" id="349522"/>
    <lineage>
        <taxon>Bacteria</taxon>
        <taxon>Bacillati</taxon>
        <taxon>Actinomycetota</taxon>
        <taxon>Actinomycetes</taxon>
        <taxon>Propionibacteriales</taxon>
        <taxon>Nocardioidaceae</taxon>
        <taxon>Nocardioides</taxon>
    </lineage>
</organism>
<keyword evidence="2" id="KW-1133">Transmembrane helix</keyword>
<evidence type="ECO:0000256" key="2">
    <source>
        <dbReference type="SAM" id="Phobius"/>
    </source>
</evidence>
<dbReference type="AlphaFoldDB" id="A0A852RSF3"/>
<keyword evidence="2" id="KW-0812">Transmembrane</keyword>
<dbReference type="RefSeq" id="WP_179729808.1">
    <property type="nucleotide sequence ID" value="NZ_BAABEF010000001.1"/>
</dbReference>
<accession>A0A852RSF3</accession>